<keyword evidence="3" id="KW-0614">Plasmid</keyword>
<reference evidence="3 4" key="1">
    <citation type="submission" date="2018-05" db="EMBL/GenBank/DDBJ databases">
        <title>complete genome sequence of Aquabacterium olei NBRC 110486.</title>
        <authorList>
            <person name="Tang B."/>
            <person name="Chang J."/>
            <person name="Zhang L."/>
            <person name="Yang H."/>
        </authorList>
    </citation>
    <scope>NUCLEOTIDE SEQUENCE [LARGE SCALE GENOMIC DNA]</scope>
    <source>
        <strain evidence="3 4">NBRC 110486</strain>
        <plasmid evidence="4">Plasmid ptb101</plasmid>
    </source>
</reference>
<evidence type="ECO:0000313" key="3">
    <source>
        <dbReference type="EMBL" id="AWI55481.1"/>
    </source>
</evidence>
<dbReference type="InterPro" id="IPR002192">
    <property type="entry name" value="PPDK_AMP/ATP-bd"/>
</dbReference>
<dbReference type="InterPro" id="IPR018274">
    <property type="entry name" value="PEP_util_AS"/>
</dbReference>
<dbReference type="RefSeq" id="WP_109038592.1">
    <property type="nucleotide sequence ID" value="NZ_CP029211.1"/>
</dbReference>
<feature type="domain" description="Pyruvate phosphate dikinase AMP/ATP-binding" evidence="2">
    <location>
        <begin position="96"/>
        <end position="293"/>
    </location>
</feature>
<dbReference type="Gene3D" id="1.10.189.10">
    <property type="entry name" value="Pyruvate Phosphate Dikinase, domain 2"/>
    <property type="match status" value="1"/>
</dbReference>
<dbReference type="Proteomes" id="UP000244892">
    <property type="component" value="Plasmid pTB101"/>
</dbReference>
<dbReference type="InterPro" id="IPR013815">
    <property type="entry name" value="ATP_grasp_subdomain_1"/>
</dbReference>
<proteinExistence type="predicted"/>
<dbReference type="SUPFAM" id="SSF56059">
    <property type="entry name" value="Glutathione synthetase ATP-binding domain-like"/>
    <property type="match status" value="1"/>
</dbReference>
<dbReference type="EMBL" id="CP029211">
    <property type="protein sequence ID" value="AWI55481.1"/>
    <property type="molecule type" value="Genomic_DNA"/>
</dbReference>
<evidence type="ECO:0000259" key="1">
    <source>
        <dbReference type="Pfam" id="PF00391"/>
    </source>
</evidence>
<dbReference type="InterPro" id="IPR036637">
    <property type="entry name" value="Phosphohistidine_dom_sf"/>
</dbReference>
<feature type="domain" description="PEP-utilising enzyme mobile" evidence="1">
    <location>
        <begin position="430"/>
        <end position="509"/>
    </location>
</feature>
<evidence type="ECO:0000259" key="2">
    <source>
        <dbReference type="Pfam" id="PF01326"/>
    </source>
</evidence>
<accession>A0A2U8FWQ2</accession>
<dbReference type="GO" id="GO:0050242">
    <property type="term" value="F:pyruvate, phosphate dikinase activity"/>
    <property type="evidence" value="ECO:0007669"/>
    <property type="project" value="InterPro"/>
</dbReference>
<dbReference type="GO" id="GO:0016301">
    <property type="term" value="F:kinase activity"/>
    <property type="evidence" value="ECO:0007669"/>
    <property type="project" value="UniProtKB-KW"/>
</dbReference>
<dbReference type="PANTHER" id="PTHR22931:SF9">
    <property type="entry name" value="PYRUVATE, PHOSPHATE DIKINASE 1, CHLOROPLASTIC"/>
    <property type="match status" value="1"/>
</dbReference>
<dbReference type="SUPFAM" id="SSF52009">
    <property type="entry name" value="Phosphohistidine domain"/>
    <property type="match status" value="1"/>
</dbReference>
<sequence>MAADLHDTYFIGCLPRTATARLPVFQPAPDTMGFKAWNLLKMADMGLPVPPAFVLGTGWCHDAASRAAAAQPATWQAGLAALESRTGLRLGHGGRPLLLSVRSGAPVSMPGMMETLLNIGLCDATVPGLLRQTGHPRLVWDAYRRLVATYGEVVAGIDARHFEDATQALAGGRNERELDFAELRDLTHRHLMVYQQQAGHAFPQDPRVQLSGAITAVLASWQSERAQAYRASHGIADDIGTAVTVQTMVFGNAGGRSGAGVGFTRNPATGEPGLWVDFLFNAQGEDVVSGRHSAHGHTLLASVLPLTWHALQDAARHLERELGDMQDFEFTVQDGTLWMLQTRSGKRTPRATARIALDLLDEGLLSRAEAQARVRHLKPAHLTSRRVVGEDGAPLAPLAEAVPACDGVASGEIALDEARVQARQAQGVSTVLLRVDAETSDIAALERAEGLLTQRGARTSHAAVVARQLGKVCLVGCDALRIDLAARRVELGGQTFQEGETLTLDGHAGRIYRGVARTEADVPADLCARLAALQGDATG</sequence>
<dbReference type="PANTHER" id="PTHR22931">
    <property type="entry name" value="PHOSPHOENOLPYRUVATE DIKINASE-RELATED"/>
    <property type="match status" value="1"/>
</dbReference>
<feature type="domain" description="Pyruvate phosphate dikinase AMP/ATP-binding" evidence="2">
    <location>
        <begin position="309"/>
        <end position="358"/>
    </location>
</feature>
<dbReference type="GO" id="GO:0005524">
    <property type="term" value="F:ATP binding"/>
    <property type="evidence" value="ECO:0007669"/>
    <property type="project" value="InterPro"/>
</dbReference>
<name>A0A2U8FWQ2_9BURK</name>
<protein>
    <submittedName>
        <fullName evidence="3">Pyruvate, phosphate dikinase</fullName>
    </submittedName>
</protein>
<dbReference type="Gene3D" id="3.30.470.20">
    <property type="entry name" value="ATP-grasp fold, B domain"/>
    <property type="match status" value="1"/>
</dbReference>
<dbReference type="Pfam" id="PF00391">
    <property type="entry name" value="PEP-utilizers"/>
    <property type="match status" value="1"/>
</dbReference>
<gene>
    <name evidence="3" type="ORF">DEH84_18000</name>
</gene>
<dbReference type="AlphaFoldDB" id="A0A2U8FWQ2"/>
<dbReference type="OrthoDB" id="9765468at2"/>
<evidence type="ECO:0000313" key="4">
    <source>
        <dbReference type="Proteomes" id="UP000244892"/>
    </source>
</evidence>
<dbReference type="Gene3D" id="3.30.1490.20">
    <property type="entry name" value="ATP-grasp fold, A domain"/>
    <property type="match status" value="1"/>
</dbReference>
<keyword evidence="3" id="KW-0418">Kinase</keyword>
<dbReference type="KEGG" id="aon:DEH84_18000"/>
<dbReference type="Gene3D" id="3.50.30.10">
    <property type="entry name" value="Phosphohistidine domain"/>
    <property type="match status" value="1"/>
</dbReference>
<dbReference type="PROSITE" id="PS00370">
    <property type="entry name" value="PEP_ENZYMES_PHOS_SITE"/>
    <property type="match status" value="1"/>
</dbReference>
<geneLocation type="plasmid" evidence="4">
    <name>ptb101</name>
</geneLocation>
<keyword evidence="4" id="KW-1185">Reference proteome</keyword>
<organism evidence="3 4">
    <name type="scientific">Aquabacterium olei</name>
    <dbReference type="NCBI Taxonomy" id="1296669"/>
    <lineage>
        <taxon>Bacteria</taxon>
        <taxon>Pseudomonadati</taxon>
        <taxon>Pseudomonadota</taxon>
        <taxon>Betaproteobacteria</taxon>
        <taxon>Burkholderiales</taxon>
        <taxon>Aquabacterium</taxon>
    </lineage>
</organism>
<dbReference type="InterPro" id="IPR010121">
    <property type="entry name" value="Pyruvate_phosphate_dikinase"/>
</dbReference>
<dbReference type="InterPro" id="IPR008279">
    <property type="entry name" value="PEP-util_enz_mobile_dom"/>
</dbReference>
<keyword evidence="3" id="KW-0670">Pyruvate</keyword>
<dbReference type="Gene3D" id="1.20.80.30">
    <property type="match status" value="1"/>
</dbReference>
<keyword evidence="3" id="KW-0808">Transferase</keyword>
<dbReference type="Pfam" id="PF01326">
    <property type="entry name" value="PPDK_N"/>
    <property type="match status" value="2"/>
</dbReference>